<feature type="region of interest" description="Disordered" evidence="1">
    <location>
        <begin position="25"/>
        <end position="56"/>
    </location>
</feature>
<dbReference type="EMBL" id="FR773153">
    <property type="protein sequence ID" value="CBY93046.1"/>
    <property type="molecule type" value="Genomic_DNA"/>
</dbReference>
<name>E8ZIS5_MYCHL</name>
<dbReference type="KEGG" id="mha:HF1_10380"/>
<feature type="compositionally biased region" description="Low complexity" evidence="1">
    <location>
        <begin position="47"/>
        <end position="56"/>
    </location>
</feature>
<protein>
    <submittedName>
        <fullName evidence="2">Uncharacterized protein</fullName>
    </submittedName>
</protein>
<dbReference type="HOGENOM" id="CLU_111546_2_0_14"/>
<sequence length="169" mass="18299">MSYLLKAVTLGGIGAAGGGVAFGSSLISGSESKTPKTTKTKEKEPEASTPEAPKPETTCVIYEAKKPENNEFKELLKKFEGVEAFFAEIVKRPSNTNNEATVKSEVSNACENTGTQRNVKGNVYVWYETSTSGNKWVYSTTMHTGNIDWVNKDGITKSFETVGTQRAEG</sequence>
<dbReference type="Proteomes" id="UP000008637">
    <property type="component" value="Chromosome"/>
</dbReference>
<organism evidence="2 3">
    <name type="scientific">Mycoplasma haemofelis (strain Langford 1)</name>
    <name type="common">Haemobartonella felis</name>
    <dbReference type="NCBI Taxonomy" id="941640"/>
    <lineage>
        <taxon>Bacteria</taxon>
        <taxon>Bacillati</taxon>
        <taxon>Mycoplasmatota</taxon>
        <taxon>Mollicutes</taxon>
        <taxon>Mycoplasmataceae</taxon>
        <taxon>Mycoplasma</taxon>
    </lineage>
</organism>
<proteinExistence type="predicted"/>
<evidence type="ECO:0000313" key="3">
    <source>
        <dbReference type="Proteomes" id="UP000008637"/>
    </source>
</evidence>
<reference evidence="2 3" key="1">
    <citation type="journal article" date="2011" name="J. Bacteriol.">
        <title>Complete genome sequence of Mycoplasma haemofelis, a hemotropic mycoplasma.</title>
        <authorList>
            <person name="Barker E.N."/>
            <person name="Helps C.R."/>
            <person name="Peters I.R."/>
            <person name="Darby A.C."/>
            <person name="Radford A.D."/>
            <person name="Tasker S."/>
        </authorList>
    </citation>
    <scope>NUCLEOTIDE SEQUENCE [LARGE SCALE GENOMIC DNA]</scope>
    <source>
        <strain evidence="2 3">Langford 1</strain>
    </source>
</reference>
<gene>
    <name evidence="2" type="ORF">HF1_10380</name>
</gene>
<evidence type="ECO:0000313" key="2">
    <source>
        <dbReference type="EMBL" id="CBY93046.1"/>
    </source>
</evidence>
<keyword evidence="3" id="KW-1185">Reference proteome</keyword>
<accession>E8ZIS5</accession>
<dbReference type="AlphaFoldDB" id="E8ZIS5"/>
<evidence type="ECO:0000256" key="1">
    <source>
        <dbReference type="SAM" id="MobiDB-lite"/>
    </source>
</evidence>